<protein>
    <submittedName>
        <fullName evidence="1">Uncharacterized protein</fullName>
    </submittedName>
</protein>
<evidence type="ECO:0000313" key="2">
    <source>
        <dbReference type="Proteomes" id="UP000053235"/>
    </source>
</evidence>
<dbReference type="EMBL" id="CXWD01000023">
    <property type="protein sequence ID" value="CTQ75943.1"/>
    <property type="molecule type" value="Genomic_DNA"/>
</dbReference>
<dbReference type="AlphaFoldDB" id="A0A0M7AQ75"/>
<reference evidence="2" key="1">
    <citation type="submission" date="2015-07" db="EMBL/GenBank/DDBJ databases">
        <authorList>
            <person name="Rodrigo-Torres Lidia"/>
            <person name="Arahal R.David."/>
        </authorList>
    </citation>
    <scope>NUCLEOTIDE SEQUENCE [LARGE SCALE GENOMIC DNA]</scope>
    <source>
        <strain evidence="2">CECT 5112</strain>
    </source>
</reference>
<accession>A0A0M7AQ75</accession>
<dbReference type="Proteomes" id="UP000053235">
    <property type="component" value="Unassembled WGS sequence"/>
</dbReference>
<keyword evidence="2" id="KW-1185">Reference proteome</keyword>
<sequence>MKGAFPFEIRCRFSPGCHACTRASTFGSEAATDYLQMTPSKTSRVGHLSVAELAGKLLSFM</sequence>
<evidence type="ECO:0000313" key="1">
    <source>
        <dbReference type="EMBL" id="CTQ75943.1"/>
    </source>
</evidence>
<dbReference type="STRING" id="388408.LAX5112_04418"/>
<proteinExistence type="predicted"/>
<name>A0A0M7AQ75_9HYPH</name>
<organism evidence="1 2">
    <name type="scientific">Roseibium alexandrii</name>
    <dbReference type="NCBI Taxonomy" id="388408"/>
    <lineage>
        <taxon>Bacteria</taxon>
        <taxon>Pseudomonadati</taxon>
        <taxon>Pseudomonadota</taxon>
        <taxon>Alphaproteobacteria</taxon>
        <taxon>Hyphomicrobiales</taxon>
        <taxon>Stappiaceae</taxon>
        <taxon>Roseibium</taxon>
    </lineage>
</organism>
<gene>
    <name evidence="1" type="ORF">LAX5112_04418</name>
</gene>